<dbReference type="PANTHER" id="PTHR19847:SF7">
    <property type="entry name" value="DDB1- AND CUL4-ASSOCIATED FACTOR 11"/>
    <property type="match status" value="1"/>
</dbReference>
<dbReference type="InterPro" id="IPR051859">
    <property type="entry name" value="DCAF"/>
</dbReference>
<organism evidence="5 6">
    <name type="scientific">Rhodofomes roseus</name>
    <dbReference type="NCBI Taxonomy" id="34475"/>
    <lineage>
        <taxon>Eukaryota</taxon>
        <taxon>Fungi</taxon>
        <taxon>Dikarya</taxon>
        <taxon>Basidiomycota</taxon>
        <taxon>Agaricomycotina</taxon>
        <taxon>Agaricomycetes</taxon>
        <taxon>Polyporales</taxon>
        <taxon>Rhodofomes</taxon>
    </lineage>
</organism>
<dbReference type="SMART" id="SM00320">
    <property type="entry name" value="WD40"/>
    <property type="match status" value="5"/>
</dbReference>
<feature type="compositionally biased region" description="Polar residues" evidence="4">
    <location>
        <begin position="88"/>
        <end position="106"/>
    </location>
</feature>
<dbReference type="InterPro" id="IPR001680">
    <property type="entry name" value="WD40_rpt"/>
</dbReference>
<feature type="region of interest" description="Disordered" evidence="4">
    <location>
        <begin position="1"/>
        <end position="72"/>
    </location>
</feature>
<feature type="region of interest" description="Disordered" evidence="4">
    <location>
        <begin position="85"/>
        <end position="106"/>
    </location>
</feature>
<dbReference type="PROSITE" id="PS50294">
    <property type="entry name" value="WD_REPEATS_REGION"/>
    <property type="match status" value="2"/>
</dbReference>
<evidence type="ECO:0000256" key="3">
    <source>
        <dbReference type="PROSITE-ProRule" id="PRU00221"/>
    </source>
</evidence>
<evidence type="ECO:0000313" key="6">
    <source>
        <dbReference type="Proteomes" id="UP000298390"/>
    </source>
</evidence>
<evidence type="ECO:0000313" key="5">
    <source>
        <dbReference type="EMBL" id="TFY67323.1"/>
    </source>
</evidence>
<dbReference type="SUPFAM" id="SSF50370">
    <property type="entry name" value="Ricin B-like lectins"/>
    <property type="match status" value="1"/>
</dbReference>
<dbReference type="Proteomes" id="UP000298390">
    <property type="component" value="Unassembled WGS sequence"/>
</dbReference>
<gene>
    <name evidence="5" type="ORF">EVJ58_g1706</name>
</gene>
<dbReference type="InterPro" id="IPR035992">
    <property type="entry name" value="Ricin_B-like_lectins"/>
</dbReference>
<evidence type="ECO:0000256" key="2">
    <source>
        <dbReference type="ARBA" id="ARBA00022737"/>
    </source>
</evidence>
<dbReference type="GO" id="GO:0080008">
    <property type="term" value="C:Cul4-RING E3 ubiquitin ligase complex"/>
    <property type="evidence" value="ECO:0007669"/>
    <property type="project" value="TreeGrafter"/>
</dbReference>
<comment type="caution">
    <text evidence="5">The sequence shown here is derived from an EMBL/GenBank/DDBJ whole genome shotgun (WGS) entry which is preliminary data.</text>
</comment>
<dbReference type="InterPro" id="IPR036322">
    <property type="entry name" value="WD40_repeat_dom_sf"/>
</dbReference>
<dbReference type="PRINTS" id="PR00320">
    <property type="entry name" value="GPROTEINBRPT"/>
</dbReference>
<dbReference type="SUPFAM" id="SSF50978">
    <property type="entry name" value="WD40 repeat-like"/>
    <property type="match status" value="1"/>
</dbReference>
<dbReference type="STRING" id="34475.A0A4Y9Z0E0"/>
<dbReference type="AlphaFoldDB" id="A0A4Y9Z0E0"/>
<dbReference type="InterPro" id="IPR020472">
    <property type="entry name" value="WD40_PAC1"/>
</dbReference>
<protein>
    <submittedName>
        <fullName evidence="5">Uncharacterized protein</fullName>
    </submittedName>
</protein>
<dbReference type="Gene3D" id="2.130.10.10">
    <property type="entry name" value="YVTN repeat-like/Quinoprotein amine dehydrogenase"/>
    <property type="match status" value="2"/>
</dbReference>
<feature type="repeat" description="WD" evidence="3">
    <location>
        <begin position="383"/>
        <end position="417"/>
    </location>
</feature>
<feature type="compositionally biased region" description="Acidic residues" evidence="4">
    <location>
        <begin position="35"/>
        <end position="71"/>
    </location>
</feature>
<proteinExistence type="predicted"/>
<evidence type="ECO:0000256" key="1">
    <source>
        <dbReference type="ARBA" id="ARBA00022574"/>
    </source>
</evidence>
<dbReference type="EMBL" id="SEKV01000057">
    <property type="protein sequence ID" value="TFY67323.1"/>
    <property type="molecule type" value="Genomic_DNA"/>
</dbReference>
<name>A0A4Y9Z0E0_9APHY</name>
<dbReference type="GO" id="GO:0043161">
    <property type="term" value="P:proteasome-mediated ubiquitin-dependent protein catabolic process"/>
    <property type="evidence" value="ECO:0007669"/>
    <property type="project" value="TreeGrafter"/>
</dbReference>
<accession>A0A4Y9Z0E0</accession>
<sequence length="941" mass="105741">MESHTDRNQDVAMDALTGIEDDAYAGPDAYVEGNDGPEDLDFEIEEGEDEDEDEDDEDDEEEEGGFDEETDVGTLLNALINMQEAEQRQGQTRGSGSTNSGQPTTITLDSNTLAQVQRLLGFSRGVPVTSADRDEDEDDEDEYFNHYGHSGKWDRTQDWWPEIKEPKKEGLQLLMGGEFGRLKHQLKSRKKDNNIARLALNRGTRIRPAYKEDLANELLPNSNGTAVAQYAANAYVGQYSSDSTFYYTCVRDFRLHVYDTTAPLSQRNVEATRNERHGHTTSMKVIKTIPANPGRWTITDSHLSPDNQRMIYASISNTVYMTTTLDPSPVQHPIRFGESTGNQVWDYEDDFGIWSCKFSADGNEVIAGGSSMIFGKYKRTVKIQAHTDDVNSCCWADTASGNILVSASDDTFIKVWDRRSLGASPKPSGVLIGHTEGITYVSAKGDGRYVISNGKDQVLRLWDLRMMRSNDDFERVERTHYGVPHFDYRGGSYPRPKYKAHPLDCSVMQYTGHEVLRTLIRCHFSPAETTGQQYIYSGSSDGRIHIWSLDGRVVQVLDRSQTLPMSFDPSGPDPPGLHTAHKTKTCVRDVSWHCEQPVLMSAGWLGTRWGNREGSTIARHEWKGLSKMNNRLQDYVEKQQQELPHAEKSHSQQGSAVFDTMRLTPTESHLNTEFPVAMNADLNLYGFPPGYFIIRSVATGRLLDVEMGWADDGTQMILYTENETSLVDSMRDPAADNQVFFIDTSGVLCSRSTGHAIDIEDDCLVLRHRRPVLQPFPNSYSHPLPRFSYDRQTKNIAVTFASDPSYPKPGPERKTWEAWKEMTFLVTAVPARKPRGIIDDASQLLTSAITTPLSLFGALRPASSATPETVFASGEVDLREDEILEQERSEEGEVDDSPERRREVRVLALAKEEVDAASAKAKLRRQWEVIPLRASRKSTSY</sequence>
<keyword evidence="1 3" id="KW-0853">WD repeat</keyword>
<evidence type="ECO:0000256" key="4">
    <source>
        <dbReference type="SAM" id="MobiDB-lite"/>
    </source>
</evidence>
<dbReference type="PROSITE" id="PS50082">
    <property type="entry name" value="WD_REPEATS_2"/>
    <property type="match status" value="2"/>
</dbReference>
<dbReference type="InterPro" id="IPR015943">
    <property type="entry name" value="WD40/YVTN_repeat-like_dom_sf"/>
</dbReference>
<keyword evidence="2" id="KW-0677">Repeat</keyword>
<feature type="repeat" description="WD" evidence="3">
    <location>
        <begin position="431"/>
        <end position="465"/>
    </location>
</feature>
<dbReference type="Pfam" id="PF00400">
    <property type="entry name" value="WD40"/>
    <property type="match status" value="3"/>
</dbReference>
<dbReference type="Gene3D" id="2.80.10.50">
    <property type="match status" value="1"/>
</dbReference>
<dbReference type="PANTHER" id="PTHR19847">
    <property type="entry name" value="DDB1- AND CUL4-ASSOCIATED FACTOR 11"/>
    <property type="match status" value="1"/>
</dbReference>
<reference evidence="5 6" key="1">
    <citation type="submission" date="2019-01" db="EMBL/GenBank/DDBJ databases">
        <title>Genome sequencing of the rare red list fungi Fomitopsis rosea.</title>
        <authorList>
            <person name="Buettner E."/>
            <person name="Kellner H."/>
        </authorList>
    </citation>
    <scope>NUCLEOTIDE SEQUENCE [LARGE SCALE GENOMIC DNA]</scope>
    <source>
        <strain evidence="5 6">DSM 105464</strain>
    </source>
</reference>